<gene>
    <name evidence="4" type="ORF">HG537_0F03500</name>
</gene>
<dbReference type="GO" id="GO:0005634">
    <property type="term" value="C:nucleus"/>
    <property type="evidence" value="ECO:0007669"/>
    <property type="project" value="TreeGrafter"/>
</dbReference>
<evidence type="ECO:0000256" key="2">
    <source>
        <dbReference type="ARBA" id="ARBA00068021"/>
    </source>
</evidence>
<evidence type="ECO:0000259" key="3">
    <source>
        <dbReference type="Pfam" id="PF18265"/>
    </source>
</evidence>
<evidence type="ECO:0000313" key="5">
    <source>
        <dbReference type="Proteomes" id="UP000510647"/>
    </source>
</evidence>
<dbReference type="FunFam" id="2.30.42.10:FF:000107">
    <property type="entry name" value="26S proteasome non-ATPase regulatory subunit 9"/>
    <property type="match status" value="1"/>
</dbReference>
<dbReference type="GO" id="GO:0070682">
    <property type="term" value="P:proteasome regulatory particle assembly"/>
    <property type="evidence" value="ECO:0007669"/>
    <property type="project" value="InterPro"/>
</dbReference>
<dbReference type="PANTHER" id="PTHR12651">
    <property type="entry name" value="26S PROTEASOME NON-ATPASE REGULATORY SUBUNIT 9"/>
    <property type="match status" value="1"/>
</dbReference>
<feature type="domain" description="Nas2 N-terminal" evidence="3">
    <location>
        <begin position="30"/>
        <end position="107"/>
    </location>
</feature>
<dbReference type="OrthoDB" id="72325at2759"/>
<dbReference type="InterPro" id="IPR040815">
    <property type="entry name" value="Nas2_N"/>
</dbReference>
<reference evidence="4 5" key="1">
    <citation type="submission" date="2020-06" db="EMBL/GenBank/DDBJ databases">
        <title>The yeast mating-type switching endonuclease HO is a domesticated member of an unorthodox homing genetic element family.</title>
        <authorList>
            <person name="Coughlan A.Y."/>
            <person name="Lombardi L."/>
            <person name="Braun-Galleani S."/>
            <person name="Martos A.R."/>
            <person name="Galeote V."/>
            <person name="Bigey F."/>
            <person name="Dequin S."/>
            <person name="Byrne K.P."/>
            <person name="Wolfe K.H."/>
        </authorList>
    </citation>
    <scope>NUCLEOTIDE SEQUENCE [LARGE SCALE GENOMIC DNA]</scope>
    <source>
        <strain evidence="4 5">CBS2947</strain>
    </source>
</reference>
<dbReference type="Proteomes" id="UP000510647">
    <property type="component" value="Chromosome 6"/>
</dbReference>
<dbReference type="EMBL" id="CP059272">
    <property type="protein sequence ID" value="QLQ81589.1"/>
    <property type="molecule type" value="Genomic_DNA"/>
</dbReference>
<name>A0A7H9HWC6_9SACH</name>
<dbReference type="InterPro" id="IPR035269">
    <property type="entry name" value="PSMD9"/>
</dbReference>
<proteinExistence type="predicted"/>
<dbReference type="GO" id="GO:0005737">
    <property type="term" value="C:cytoplasm"/>
    <property type="evidence" value="ECO:0007669"/>
    <property type="project" value="TreeGrafter"/>
</dbReference>
<keyword evidence="1" id="KW-0143">Chaperone</keyword>
<dbReference type="SUPFAM" id="SSF50156">
    <property type="entry name" value="PDZ domain-like"/>
    <property type="match status" value="1"/>
</dbReference>
<dbReference type="Pfam" id="PF18265">
    <property type="entry name" value="Nas2_N"/>
    <property type="match status" value="1"/>
</dbReference>
<dbReference type="Gene3D" id="6.10.140.1710">
    <property type="match status" value="1"/>
</dbReference>
<evidence type="ECO:0000256" key="1">
    <source>
        <dbReference type="ARBA" id="ARBA00023186"/>
    </source>
</evidence>
<sequence length="210" mass="23751">MKELYNELNESIIDSTIAERVQRLNELALNEVLHLKASIEQELDKHFGVLKSQGLDLSSPLITEDGFPREDIDVLQVRLTRRYLNMLRNDLRDVIDRSQFLLNDHFQASNPASQPGDNTSTIPFALIYDILPNGPLDVAGAQENDKLIAIANVNATNHSNLSLLQNTIRENENVQLPIRVQRNQEVLDLIMTPNRQWDGPGLLGARLKLI</sequence>
<organism evidence="4 5">
    <name type="scientific">Torulaspora globosa</name>
    <dbReference type="NCBI Taxonomy" id="48254"/>
    <lineage>
        <taxon>Eukaryota</taxon>
        <taxon>Fungi</taxon>
        <taxon>Dikarya</taxon>
        <taxon>Ascomycota</taxon>
        <taxon>Saccharomycotina</taxon>
        <taxon>Saccharomycetes</taxon>
        <taxon>Saccharomycetales</taxon>
        <taxon>Saccharomycetaceae</taxon>
        <taxon>Torulaspora</taxon>
    </lineage>
</organism>
<accession>A0A7H9HWC6</accession>
<dbReference type="Gene3D" id="2.30.42.10">
    <property type="match status" value="1"/>
</dbReference>
<dbReference type="PANTHER" id="PTHR12651:SF1">
    <property type="entry name" value="26S PROTEASOME NON-ATPASE REGULATORY SUBUNIT 9"/>
    <property type="match status" value="1"/>
</dbReference>
<dbReference type="InterPro" id="IPR036034">
    <property type="entry name" value="PDZ_sf"/>
</dbReference>
<protein>
    <recommendedName>
        <fullName evidence="2">Probable 26S proteasome regulatory subunit p27</fullName>
    </recommendedName>
</protein>
<evidence type="ECO:0000313" key="4">
    <source>
        <dbReference type="EMBL" id="QLQ81589.1"/>
    </source>
</evidence>
<dbReference type="AlphaFoldDB" id="A0A7H9HWC6"/>
<keyword evidence="5" id="KW-1185">Reference proteome</keyword>